<feature type="transmembrane region" description="Helical" evidence="10">
    <location>
        <begin position="181"/>
        <end position="204"/>
    </location>
</feature>
<name>A0ABY8BD25_9BURK</name>
<proteinExistence type="predicted"/>
<keyword evidence="4" id="KW-0808">Transferase</keyword>
<dbReference type="PROSITE" id="PS50109">
    <property type="entry name" value="HIS_KIN"/>
    <property type="match status" value="1"/>
</dbReference>
<dbReference type="SMART" id="SM00065">
    <property type="entry name" value="GAF"/>
    <property type="match status" value="1"/>
</dbReference>
<dbReference type="InterPro" id="IPR003018">
    <property type="entry name" value="GAF"/>
</dbReference>
<dbReference type="CDD" id="cd16922">
    <property type="entry name" value="HATPase_EvgS-ArcB-TorS-like"/>
    <property type="match status" value="1"/>
</dbReference>
<evidence type="ECO:0000256" key="10">
    <source>
        <dbReference type="SAM" id="Phobius"/>
    </source>
</evidence>
<feature type="domain" description="Response regulatory" evidence="12">
    <location>
        <begin position="778"/>
        <end position="891"/>
    </location>
</feature>
<dbReference type="CDD" id="cd17546">
    <property type="entry name" value="REC_hyHK_CKI1_RcsC-like"/>
    <property type="match status" value="1"/>
</dbReference>
<keyword evidence="10" id="KW-0812">Transmembrane</keyword>
<dbReference type="PROSITE" id="PS50110">
    <property type="entry name" value="RESPONSE_REGULATORY"/>
    <property type="match status" value="3"/>
</dbReference>
<dbReference type="InterPro" id="IPR001789">
    <property type="entry name" value="Sig_transdc_resp-reg_receiver"/>
</dbReference>
<dbReference type="SUPFAM" id="SSF55874">
    <property type="entry name" value="ATPase domain of HSP90 chaperone/DNA topoisomerase II/histidine kinase"/>
    <property type="match status" value="1"/>
</dbReference>
<feature type="domain" description="Histidine kinase" evidence="11">
    <location>
        <begin position="492"/>
        <end position="712"/>
    </location>
</feature>
<reference evidence="13 14" key="1">
    <citation type="submission" date="2023-02" db="EMBL/GenBank/DDBJ databases">
        <title>Gemone sequence of Telluria chitinolytica ACM 3522T.</title>
        <authorList>
            <person name="Frediansyah A."/>
            <person name="Miess H."/>
            <person name="Gross H."/>
        </authorList>
    </citation>
    <scope>NUCLEOTIDE SEQUENCE [LARGE SCALE GENOMIC DNA]</scope>
    <source>
        <strain evidence="13 14">ACM 3522</strain>
    </source>
</reference>
<dbReference type="SMART" id="SM00388">
    <property type="entry name" value="HisKA"/>
    <property type="match status" value="1"/>
</dbReference>
<dbReference type="SUPFAM" id="SSF52172">
    <property type="entry name" value="CheY-like"/>
    <property type="match status" value="3"/>
</dbReference>
<evidence type="ECO:0000256" key="3">
    <source>
        <dbReference type="ARBA" id="ARBA00022553"/>
    </source>
</evidence>
<evidence type="ECO:0000256" key="8">
    <source>
        <dbReference type="SAM" id="Coils"/>
    </source>
</evidence>
<dbReference type="EMBL" id="CP119083">
    <property type="protein sequence ID" value="WEF32269.1"/>
    <property type="molecule type" value="Genomic_DNA"/>
</dbReference>
<protein>
    <recommendedName>
        <fullName evidence="2">histidine kinase</fullName>
        <ecNumber evidence="2">2.7.13.3</ecNumber>
    </recommendedName>
</protein>
<dbReference type="InterPro" id="IPR029016">
    <property type="entry name" value="GAF-like_dom_sf"/>
</dbReference>
<feature type="modified residue" description="4-aspartylphosphate" evidence="7">
    <location>
        <position position="1096"/>
    </location>
</feature>
<feature type="transmembrane region" description="Helical" evidence="10">
    <location>
        <begin position="20"/>
        <end position="42"/>
    </location>
</feature>
<dbReference type="RefSeq" id="WP_277415025.1">
    <property type="nucleotide sequence ID" value="NZ_CP119083.1"/>
</dbReference>
<evidence type="ECO:0000256" key="9">
    <source>
        <dbReference type="SAM" id="MobiDB-lite"/>
    </source>
</evidence>
<accession>A0ABY8BD25</accession>
<dbReference type="InterPro" id="IPR003594">
    <property type="entry name" value="HATPase_dom"/>
</dbReference>
<dbReference type="InterPro" id="IPR004358">
    <property type="entry name" value="Sig_transdc_His_kin-like_C"/>
</dbReference>
<sequence length="1169" mass="130126">MPGSRTDDQTFRRILYRNITLPLAAGVVSAAVFVAILAYLLNALTLVEHSERVIGNAQELRKLAVDMETGVRGFLLTGEEPFLAPYRLAKPKIETALNTLGELVKDNPRQMDRLRNIRAQQLQWDKVAQDLIRARTTGGDYLGLIKSQRAKVEFDELRNQFQVFILEEDRMRTERSDNAKTVTYVTVTGYLAVSLIISGFLAYWGRRELTRLSEVYGKALEEQRIQAERVERQAWLRSGQSKLAEQGIGQRSLTAMSAALLSFLARYLDVAVGAIYVREPDGTLHRTAGYGFANHDEDYAKYIAPGEGIVGQAADDRRIVHLENLPNYYLKLSSALGSGSPSQILVAPVESDGEVNGVVELGFLRPVGEREIDFLKLVSNNIGTAIESTLSRQRLQEVLQETQQLNEELQVQQEELRTANEELEEQSRVLEESQATLENQKAELEQTNEQLAEQAVVLDQRNSALNDVQLQLEERARDLERASQYKSQFLANMSHELRTPLNSSLILAKLLSDNSQGNLNEEQVRFAQTIYSAGNDLLNLINDILDISKVEAGKLELNPEELRLQQVVQGMQRTFEPLAQQKGLQFVVEMAPGLPETVYTDCQRLEQILKNLLSNAVKFTDRGRIALRVAPGPNGQVSFAVEDSGIGIRADQHETVFGAFQQADGTTSRKYGGTGLGLSISRDLATLLGGAITLVSAEGKGSTFTLTLPLQWAAPHKADAQLPPATPQPAVPASRPAPQPERGPLPPVPPVPAPAPAPAQVPRAFEDDRDKAPPPERTVLVIEDEPAFARILYDLAHEMNYRCLVAFAADEGLAMAEQYQPSAILLDIRLPDRSGLSVLQLLKDNPRTRHIPVHVVSASDAEEAALHMGAVGFALKPTTREALLDVFARLEQKFTQKIKRILLVEDDARQRDSVVQLISDEDIEIEAVESGEKALALLRTTIFDCMIIDLKLPDMQGNELLQRMSHEEIASFPPVIVYTGRNLTRAEEADLHRYSRSIIIKGARSPERLLDEVTLFLHKVESELSSERQTMLKTVRSRDRVFEGRRILLVDDDVRNIFALTSALEQKGAIVEIGRNGFEALEKLDTVQDIDLVLMDVMMPGMDGLEATRRIRADSRFARLPIIAITAKAMKDDQEQCLAAGANDYLAKPIDLSRLYSLLRVWMPALDRI</sequence>
<dbReference type="Pfam" id="PF00072">
    <property type="entry name" value="Response_reg"/>
    <property type="match status" value="3"/>
</dbReference>
<dbReference type="CDD" id="cd19410">
    <property type="entry name" value="HK9-like_sensor"/>
    <property type="match status" value="1"/>
</dbReference>
<dbReference type="CDD" id="cd00082">
    <property type="entry name" value="HisKA"/>
    <property type="match status" value="1"/>
</dbReference>
<evidence type="ECO:0000259" key="11">
    <source>
        <dbReference type="PROSITE" id="PS50109"/>
    </source>
</evidence>
<dbReference type="InterPro" id="IPR011006">
    <property type="entry name" value="CheY-like_superfamily"/>
</dbReference>
<feature type="domain" description="Response regulatory" evidence="12">
    <location>
        <begin position="1046"/>
        <end position="1163"/>
    </location>
</feature>
<dbReference type="InterPro" id="IPR036097">
    <property type="entry name" value="HisK_dim/P_sf"/>
</dbReference>
<feature type="coiled-coil region" evidence="8">
    <location>
        <begin position="392"/>
        <end position="482"/>
    </location>
</feature>
<dbReference type="Pfam" id="PF05227">
    <property type="entry name" value="CHASE3"/>
    <property type="match status" value="1"/>
</dbReference>
<dbReference type="Gene3D" id="3.30.565.10">
    <property type="entry name" value="Histidine kinase-like ATPase, C-terminal domain"/>
    <property type="match status" value="1"/>
</dbReference>
<dbReference type="InterPro" id="IPR036890">
    <property type="entry name" value="HATPase_C_sf"/>
</dbReference>
<dbReference type="Pfam" id="PF00512">
    <property type="entry name" value="HisKA"/>
    <property type="match status" value="1"/>
</dbReference>
<organism evidence="13 14">
    <name type="scientific">Pseudoduganella chitinolytica</name>
    <dbReference type="NCBI Taxonomy" id="34070"/>
    <lineage>
        <taxon>Bacteria</taxon>
        <taxon>Pseudomonadati</taxon>
        <taxon>Pseudomonadota</taxon>
        <taxon>Betaproteobacteria</taxon>
        <taxon>Burkholderiales</taxon>
        <taxon>Oxalobacteraceae</taxon>
        <taxon>Telluria group</taxon>
        <taxon>Pseudoduganella</taxon>
    </lineage>
</organism>
<evidence type="ECO:0000256" key="4">
    <source>
        <dbReference type="ARBA" id="ARBA00022679"/>
    </source>
</evidence>
<evidence type="ECO:0000256" key="7">
    <source>
        <dbReference type="PROSITE-ProRule" id="PRU00169"/>
    </source>
</evidence>
<keyword evidence="3 7" id="KW-0597">Phosphoprotein</keyword>
<dbReference type="EC" id="2.7.13.3" evidence="2"/>
<keyword evidence="5" id="KW-0418">Kinase</keyword>
<dbReference type="SUPFAM" id="SSF47384">
    <property type="entry name" value="Homodimeric domain of signal transducing histidine kinase"/>
    <property type="match status" value="1"/>
</dbReference>
<evidence type="ECO:0000313" key="13">
    <source>
        <dbReference type="EMBL" id="WEF32269.1"/>
    </source>
</evidence>
<evidence type="ECO:0000256" key="6">
    <source>
        <dbReference type="ARBA" id="ARBA00023012"/>
    </source>
</evidence>
<keyword evidence="10" id="KW-0472">Membrane</keyword>
<dbReference type="Gene3D" id="3.30.450.40">
    <property type="match status" value="1"/>
</dbReference>
<dbReference type="InterPro" id="IPR003661">
    <property type="entry name" value="HisK_dim/P_dom"/>
</dbReference>
<dbReference type="PANTHER" id="PTHR45339:SF1">
    <property type="entry name" value="HYBRID SIGNAL TRANSDUCTION HISTIDINE KINASE J"/>
    <property type="match status" value="1"/>
</dbReference>
<evidence type="ECO:0000256" key="1">
    <source>
        <dbReference type="ARBA" id="ARBA00000085"/>
    </source>
</evidence>
<dbReference type="Gene3D" id="3.40.50.2300">
    <property type="match status" value="3"/>
</dbReference>
<dbReference type="InterPro" id="IPR005467">
    <property type="entry name" value="His_kinase_dom"/>
</dbReference>
<feature type="modified residue" description="4-aspartylphosphate" evidence="7">
    <location>
        <position position="827"/>
    </location>
</feature>
<dbReference type="CDD" id="cd00156">
    <property type="entry name" value="REC"/>
    <property type="match status" value="1"/>
</dbReference>
<evidence type="ECO:0000256" key="2">
    <source>
        <dbReference type="ARBA" id="ARBA00012438"/>
    </source>
</evidence>
<comment type="catalytic activity">
    <reaction evidence="1">
        <text>ATP + protein L-histidine = ADP + protein N-phospho-L-histidine.</text>
        <dbReference type="EC" id="2.7.13.3"/>
    </reaction>
</comment>
<evidence type="ECO:0000313" key="14">
    <source>
        <dbReference type="Proteomes" id="UP001216510"/>
    </source>
</evidence>
<feature type="compositionally biased region" description="Basic and acidic residues" evidence="9">
    <location>
        <begin position="764"/>
        <end position="774"/>
    </location>
</feature>
<dbReference type="Proteomes" id="UP001216510">
    <property type="component" value="Chromosome"/>
</dbReference>
<dbReference type="Pfam" id="PF13185">
    <property type="entry name" value="GAF_2"/>
    <property type="match status" value="1"/>
</dbReference>
<keyword evidence="14" id="KW-1185">Reference proteome</keyword>
<dbReference type="PRINTS" id="PR00344">
    <property type="entry name" value="BCTRLSENSOR"/>
</dbReference>
<keyword evidence="10" id="KW-1133">Transmembrane helix</keyword>
<dbReference type="InterPro" id="IPR007891">
    <property type="entry name" value="CHASE3"/>
</dbReference>
<feature type="compositionally biased region" description="Pro residues" evidence="9">
    <location>
        <begin position="724"/>
        <end position="759"/>
    </location>
</feature>
<gene>
    <name evidence="13" type="ORF">PX653_23065</name>
</gene>
<feature type="region of interest" description="Disordered" evidence="9">
    <location>
        <begin position="719"/>
        <end position="774"/>
    </location>
</feature>
<keyword evidence="6" id="KW-0902">Two-component regulatory system</keyword>
<dbReference type="PANTHER" id="PTHR45339">
    <property type="entry name" value="HYBRID SIGNAL TRANSDUCTION HISTIDINE KINASE J"/>
    <property type="match status" value="1"/>
</dbReference>
<dbReference type="Pfam" id="PF02518">
    <property type="entry name" value="HATPase_c"/>
    <property type="match status" value="1"/>
</dbReference>
<dbReference type="SUPFAM" id="SSF55781">
    <property type="entry name" value="GAF domain-like"/>
    <property type="match status" value="1"/>
</dbReference>
<evidence type="ECO:0000256" key="5">
    <source>
        <dbReference type="ARBA" id="ARBA00022777"/>
    </source>
</evidence>
<dbReference type="SMART" id="SM00387">
    <property type="entry name" value="HATPase_c"/>
    <property type="match status" value="1"/>
</dbReference>
<keyword evidence="8" id="KW-0175">Coiled coil</keyword>
<dbReference type="Gene3D" id="1.10.287.130">
    <property type="match status" value="1"/>
</dbReference>
<feature type="domain" description="Response regulatory" evidence="12">
    <location>
        <begin position="900"/>
        <end position="1016"/>
    </location>
</feature>
<feature type="modified residue" description="4-aspartylphosphate" evidence="7">
    <location>
        <position position="949"/>
    </location>
</feature>
<evidence type="ECO:0000259" key="12">
    <source>
        <dbReference type="PROSITE" id="PS50110"/>
    </source>
</evidence>
<dbReference type="SMART" id="SM00448">
    <property type="entry name" value="REC"/>
    <property type="match status" value="3"/>
</dbReference>